<dbReference type="SUPFAM" id="SSF159713">
    <property type="entry name" value="Dhaf3308-like"/>
    <property type="match status" value="1"/>
</dbReference>
<dbReference type="Gene3D" id="3.40.50.11590">
    <property type="match status" value="1"/>
</dbReference>
<accession>A0ABP6RSF8</accession>
<dbReference type="Proteomes" id="UP001500483">
    <property type="component" value="Unassembled WGS sequence"/>
</dbReference>
<gene>
    <name evidence="1" type="ORF">GCM10020366_29160</name>
</gene>
<evidence type="ECO:0000313" key="2">
    <source>
        <dbReference type="Proteomes" id="UP001500483"/>
    </source>
</evidence>
<dbReference type="RefSeq" id="WP_344927071.1">
    <property type="nucleotide sequence ID" value="NZ_BAAAYK010000038.1"/>
</dbReference>
<name>A0ABP6RSF8_9PSEU</name>
<organism evidence="1 2">
    <name type="scientific">Saccharopolyspora gregorii</name>
    <dbReference type="NCBI Taxonomy" id="33914"/>
    <lineage>
        <taxon>Bacteria</taxon>
        <taxon>Bacillati</taxon>
        <taxon>Actinomycetota</taxon>
        <taxon>Actinomycetes</taxon>
        <taxon>Pseudonocardiales</taxon>
        <taxon>Pseudonocardiaceae</taxon>
        <taxon>Saccharopolyspora</taxon>
    </lineage>
</organism>
<evidence type="ECO:0000313" key="1">
    <source>
        <dbReference type="EMBL" id="GAA3358162.1"/>
    </source>
</evidence>
<comment type="caution">
    <text evidence="1">The sequence shown here is derived from an EMBL/GenBank/DDBJ whole genome shotgun (WGS) entry which is preliminary data.</text>
</comment>
<dbReference type="EMBL" id="BAAAYK010000038">
    <property type="protein sequence ID" value="GAA3358162.1"/>
    <property type="molecule type" value="Genomic_DNA"/>
</dbReference>
<evidence type="ECO:0008006" key="3">
    <source>
        <dbReference type="Google" id="ProtNLM"/>
    </source>
</evidence>
<proteinExistence type="predicted"/>
<keyword evidence="2" id="KW-1185">Reference proteome</keyword>
<sequence>MRPATTTDQSYVDSLVESALSGHVRDAGGNGPAELSAAVAFLTVQAARHTGRGTGYTNTVLSVRIADAVGSCAVEPGALDEDAVRDAVGRTAAELLRHPLLPVRVAALDAYLAALTPHPAHPLSRQVVIPAGDSLVKSTARARAVAAITAVPDGGRVAVIGVVNSLLAALRDRGLDYVPCDLKGGRTEWDEPIRTDHAAAIDGADAVLASGMVLGNGTFDDIAATCAARDLPLTLFAQTGSAVLRELLGGPVRALSAEPYPFFWLSGEDTTIHTYEAARATEVVR</sequence>
<protein>
    <recommendedName>
        <fullName evidence="3">Heavy-metal chelation domain-containing protein</fullName>
    </recommendedName>
</protein>
<reference evidence="2" key="1">
    <citation type="journal article" date="2019" name="Int. J. Syst. Evol. Microbiol.">
        <title>The Global Catalogue of Microorganisms (GCM) 10K type strain sequencing project: providing services to taxonomists for standard genome sequencing and annotation.</title>
        <authorList>
            <consortium name="The Broad Institute Genomics Platform"/>
            <consortium name="The Broad Institute Genome Sequencing Center for Infectious Disease"/>
            <person name="Wu L."/>
            <person name="Ma J."/>
        </authorList>
    </citation>
    <scope>NUCLEOTIDE SEQUENCE [LARGE SCALE GENOMIC DNA]</scope>
    <source>
        <strain evidence="2">JCM 9687</strain>
    </source>
</reference>